<accession>A0A2K8U2Q8</accession>
<dbReference type="KEGG" id="tsy:THSYN_01150"/>
<sequence>MVNFARCHEQNHKITEISNVFLYLIRKRAMCDTDCARQLFFEYVSKVRQHMEMVDAQFCGRLIQSQDRLMVNTADRFLSGSVEIKRIFAAYLKDWCDERKQELKIADHAAFVRDTNQMFGLVLDRIQRETENLYPLIRRLEERTERVAA</sequence>
<name>A0A2K8U2Q8_9GAMM</name>
<dbReference type="AlphaFoldDB" id="A0A2K8U2Q8"/>
<evidence type="ECO:0000313" key="2">
    <source>
        <dbReference type="Proteomes" id="UP000232638"/>
    </source>
</evidence>
<evidence type="ECO:0008006" key="3">
    <source>
        <dbReference type="Google" id="ProtNLM"/>
    </source>
</evidence>
<evidence type="ECO:0000313" key="1">
    <source>
        <dbReference type="EMBL" id="AUB79699.1"/>
    </source>
</evidence>
<dbReference type="OrthoDB" id="8809825at2"/>
<reference evidence="1 2" key="1">
    <citation type="submission" date="2017-03" db="EMBL/GenBank/DDBJ databases">
        <title>Complete genome sequence of Candidatus 'Thiodictyon syntrophicum' sp. nov. strain Cad16T, a photolithoautotroph purple sulfur bacterium isolated from an alpine meromictic lake.</title>
        <authorList>
            <person name="Luedin S.M."/>
            <person name="Pothier J.F."/>
            <person name="Danza F."/>
            <person name="Storelli N."/>
            <person name="Wittwer M."/>
            <person name="Tonolla M."/>
        </authorList>
    </citation>
    <scope>NUCLEOTIDE SEQUENCE [LARGE SCALE GENOMIC DNA]</scope>
    <source>
        <strain evidence="1 2">Cad16T</strain>
    </source>
</reference>
<dbReference type="Proteomes" id="UP000232638">
    <property type="component" value="Chromosome"/>
</dbReference>
<dbReference type="EMBL" id="CP020370">
    <property type="protein sequence ID" value="AUB79699.1"/>
    <property type="molecule type" value="Genomic_DNA"/>
</dbReference>
<protein>
    <recommendedName>
        <fullName evidence="3">Hemerythrin-like domain-containing protein</fullName>
    </recommendedName>
</protein>
<gene>
    <name evidence="1" type="ORF">THSYN_01150</name>
</gene>
<dbReference type="RefSeq" id="WP_100917517.1">
    <property type="nucleotide sequence ID" value="NZ_CP020370.1"/>
</dbReference>
<keyword evidence="2" id="KW-1185">Reference proteome</keyword>
<organism evidence="1 2">
    <name type="scientific">Candidatus Thiodictyon syntrophicum</name>
    <dbReference type="NCBI Taxonomy" id="1166950"/>
    <lineage>
        <taxon>Bacteria</taxon>
        <taxon>Pseudomonadati</taxon>
        <taxon>Pseudomonadota</taxon>
        <taxon>Gammaproteobacteria</taxon>
        <taxon>Chromatiales</taxon>
        <taxon>Chromatiaceae</taxon>
        <taxon>Thiodictyon</taxon>
    </lineage>
</organism>
<proteinExistence type="predicted"/>